<dbReference type="InterPro" id="IPR027417">
    <property type="entry name" value="P-loop_NTPase"/>
</dbReference>
<reference evidence="3" key="1">
    <citation type="submission" date="2013-09" db="EMBL/GenBank/DDBJ databases">
        <title>The Genome Sequence of Anopheles maculatus species B.</title>
        <authorList>
            <consortium name="The Broad Institute Genomics Platform"/>
            <person name="Neafsey D.E."/>
            <person name="Besansky N."/>
            <person name="Howell P."/>
            <person name="Walton C."/>
            <person name="Young S.K."/>
            <person name="Zeng Q."/>
            <person name="Gargeya S."/>
            <person name="Fitzgerald M."/>
            <person name="Haas B."/>
            <person name="Abouelleil A."/>
            <person name="Allen A.W."/>
            <person name="Alvarado L."/>
            <person name="Arachchi H.M."/>
            <person name="Berlin A.M."/>
            <person name="Chapman S.B."/>
            <person name="Gainer-Dewar J."/>
            <person name="Goldberg J."/>
            <person name="Griggs A."/>
            <person name="Gujja S."/>
            <person name="Hansen M."/>
            <person name="Howarth C."/>
            <person name="Imamovic A."/>
            <person name="Ireland A."/>
            <person name="Larimer J."/>
            <person name="McCowan C."/>
            <person name="Murphy C."/>
            <person name="Pearson M."/>
            <person name="Poon T.W."/>
            <person name="Priest M."/>
            <person name="Roberts A."/>
            <person name="Saif S."/>
            <person name="Shea T."/>
            <person name="Sisk P."/>
            <person name="Sykes S."/>
            <person name="Wortman J."/>
            <person name="Nusbaum C."/>
            <person name="Birren B."/>
        </authorList>
    </citation>
    <scope>NUCLEOTIDE SEQUENCE [LARGE SCALE GENOMIC DNA]</scope>
    <source>
        <strain evidence="3">maculatus3</strain>
    </source>
</reference>
<dbReference type="PANTHER" id="PTHR10133">
    <property type="entry name" value="DNA POLYMERASE I"/>
    <property type="match status" value="1"/>
</dbReference>
<dbReference type="VEuPathDB" id="VectorBase:AMAM003148"/>
<evidence type="ECO:0000313" key="3">
    <source>
        <dbReference type="Proteomes" id="UP000075901"/>
    </source>
</evidence>
<dbReference type="FunFam" id="3.40.50.300:FF:000885">
    <property type="entry name" value="DNA polymerase theta"/>
    <property type="match status" value="1"/>
</dbReference>
<dbReference type="Pfam" id="PF20470">
    <property type="entry name" value="HTH_61"/>
    <property type="match status" value="1"/>
</dbReference>
<dbReference type="SUPFAM" id="SSF46785">
    <property type="entry name" value="Winged helix' DNA-binding domain"/>
    <property type="match status" value="1"/>
</dbReference>
<evidence type="ECO:0000313" key="2">
    <source>
        <dbReference type="EnsemblMetazoa" id="AMAM003148-PA"/>
    </source>
</evidence>
<dbReference type="AlphaFoldDB" id="A0A182SAY3"/>
<dbReference type="Pfam" id="PF21099">
    <property type="entry name" value="POLQ_helical"/>
    <property type="match status" value="1"/>
</dbReference>
<keyword evidence="3" id="KW-1185">Reference proteome</keyword>
<dbReference type="PANTHER" id="PTHR10133:SF62">
    <property type="entry name" value="DNA POLYMERASE THETA"/>
    <property type="match status" value="1"/>
</dbReference>
<organism evidence="2 3">
    <name type="scientific">Anopheles maculatus</name>
    <dbReference type="NCBI Taxonomy" id="74869"/>
    <lineage>
        <taxon>Eukaryota</taxon>
        <taxon>Metazoa</taxon>
        <taxon>Ecdysozoa</taxon>
        <taxon>Arthropoda</taxon>
        <taxon>Hexapoda</taxon>
        <taxon>Insecta</taxon>
        <taxon>Pterygota</taxon>
        <taxon>Neoptera</taxon>
        <taxon>Endopterygota</taxon>
        <taxon>Diptera</taxon>
        <taxon>Nematocera</taxon>
        <taxon>Culicoidea</taxon>
        <taxon>Culicidae</taxon>
        <taxon>Anophelinae</taxon>
        <taxon>Anopheles</taxon>
        <taxon>Anopheles maculatus group</taxon>
    </lineage>
</organism>
<dbReference type="SMART" id="SM00490">
    <property type="entry name" value="HELICc"/>
    <property type="match status" value="1"/>
</dbReference>
<reference evidence="2" key="2">
    <citation type="submission" date="2020-05" db="UniProtKB">
        <authorList>
            <consortium name="EnsemblMetazoa"/>
        </authorList>
    </citation>
    <scope>IDENTIFICATION</scope>
    <source>
        <strain evidence="2">maculatus3</strain>
    </source>
</reference>
<dbReference type="Proteomes" id="UP000075901">
    <property type="component" value="Unassembled WGS sequence"/>
</dbReference>
<protein>
    <recommendedName>
        <fullName evidence="1">Helicase C-terminal domain-containing protein</fullName>
    </recommendedName>
</protein>
<dbReference type="Gene3D" id="3.40.50.300">
    <property type="entry name" value="P-loop containing nucleotide triphosphate hydrolases"/>
    <property type="match status" value="1"/>
</dbReference>
<sequence length="443" mass="49087">MSATLPNMDLLARWLEADLYRTDFRPIALIEMVKLGNTIYSATGDVVRSLDGITLLGYSIPKDADHVISLCLETILEGCAVIVFCPSKDWCEQLAIALASTLHTLRKRDHTHEELRKRLCAQVDGVRQEEVVLQLRNSPAGLDSVLEKTVPYGVAFHHAGLTTDERDIIEGSFREGALRVIVATSTLSSGVNLPARRVLIRTPKFGGRPMSALTYKQMVGRAGRTGRDTLGESILICSAAEERIGRELIGTELPPVRSCLDNENYTHLTRAVLEIISSGSVTTSEDLESFVNATLYSCERAHRFTVNDDDLLRKQAPKTKQLPSGGDDDGNGTEDTDPIAACISFLLEYEFIRLLQPDDPDGHGQRTVLSATRLGHACLAASLPPKDGFLLFSELQRARQCFVLESELHAIYLVTPYSVAYQWQQIDWMDFLDLWEKLPAASK</sequence>
<dbReference type="InterPro" id="IPR048960">
    <property type="entry name" value="POLQ-like_helical"/>
</dbReference>
<proteinExistence type="predicted"/>
<dbReference type="GO" id="GO:0003887">
    <property type="term" value="F:DNA-directed DNA polymerase activity"/>
    <property type="evidence" value="ECO:0007669"/>
    <property type="project" value="InterPro"/>
</dbReference>
<accession>A0A182SAY3</accession>
<feature type="domain" description="Helicase C-terminal" evidence="1">
    <location>
        <begin position="71"/>
        <end position="264"/>
    </location>
</feature>
<name>A0A182SAY3_9DIPT</name>
<dbReference type="SUPFAM" id="SSF52540">
    <property type="entry name" value="P-loop containing nucleoside triphosphate hydrolases"/>
    <property type="match status" value="1"/>
</dbReference>
<evidence type="ECO:0000259" key="1">
    <source>
        <dbReference type="PROSITE" id="PS51194"/>
    </source>
</evidence>
<dbReference type="InterPro" id="IPR036390">
    <property type="entry name" value="WH_DNA-bd_sf"/>
</dbReference>
<dbReference type="InterPro" id="IPR002298">
    <property type="entry name" value="DNA_polymerase_A"/>
</dbReference>
<dbReference type="InterPro" id="IPR001650">
    <property type="entry name" value="Helicase_C-like"/>
</dbReference>
<dbReference type="Pfam" id="PF00271">
    <property type="entry name" value="Helicase_C"/>
    <property type="match status" value="1"/>
</dbReference>
<dbReference type="CDD" id="cd18795">
    <property type="entry name" value="SF2_C_Ski2"/>
    <property type="match status" value="1"/>
</dbReference>
<dbReference type="GO" id="GO:0006261">
    <property type="term" value="P:DNA-templated DNA replication"/>
    <property type="evidence" value="ECO:0007669"/>
    <property type="project" value="InterPro"/>
</dbReference>
<dbReference type="EnsemblMetazoa" id="AMAM003148-RA">
    <property type="protein sequence ID" value="AMAM003148-PA"/>
    <property type="gene ID" value="AMAM003148"/>
</dbReference>
<dbReference type="PROSITE" id="PS51194">
    <property type="entry name" value="HELICASE_CTER"/>
    <property type="match status" value="1"/>
</dbReference>
<dbReference type="GO" id="GO:0097681">
    <property type="term" value="P:double-strand break repair via alternative nonhomologous end joining"/>
    <property type="evidence" value="ECO:0007669"/>
    <property type="project" value="TreeGrafter"/>
</dbReference>
<dbReference type="InterPro" id="IPR046931">
    <property type="entry name" value="HTH_61"/>
</dbReference>